<proteinExistence type="predicted"/>
<gene>
    <name evidence="2" type="ORF">OH76DRAFT_1395360</name>
</gene>
<dbReference type="Proteomes" id="UP000256964">
    <property type="component" value="Unassembled WGS sequence"/>
</dbReference>
<sequence length="182" mass="19831">MPSRNGLPTSPSLRSTTPILIRALRGPGRGERGSAIAKRAVGRPESRLGRSPRRDQALTPGGPRIQGEKWQEYKRCVASSLLLADRFVLQLLVELPGTPGLVPLTASWHGLRRRIQSQEIISRMVGNTRFPCRFWAASAFVLRVTTSASIGAMGKGHVEVTLPIAVADGTGFKGLRIRDYLP</sequence>
<name>A0A371DYF3_9APHY</name>
<accession>A0A371DYF3</accession>
<evidence type="ECO:0000313" key="3">
    <source>
        <dbReference type="Proteomes" id="UP000256964"/>
    </source>
</evidence>
<reference evidence="2 3" key="1">
    <citation type="journal article" date="2018" name="Biotechnol. Biofuels">
        <title>Integrative visual omics of the white-rot fungus Polyporus brumalis exposes the biotechnological potential of its oxidative enzymes for delignifying raw plant biomass.</title>
        <authorList>
            <person name="Miyauchi S."/>
            <person name="Rancon A."/>
            <person name="Drula E."/>
            <person name="Hage H."/>
            <person name="Chaduli D."/>
            <person name="Favel A."/>
            <person name="Grisel S."/>
            <person name="Henrissat B."/>
            <person name="Herpoel-Gimbert I."/>
            <person name="Ruiz-Duenas F.J."/>
            <person name="Chevret D."/>
            <person name="Hainaut M."/>
            <person name="Lin J."/>
            <person name="Wang M."/>
            <person name="Pangilinan J."/>
            <person name="Lipzen A."/>
            <person name="Lesage-Meessen L."/>
            <person name="Navarro D."/>
            <person name="Riley R."/>
            <person name="Grigoriev I.V."/>
            <person name="Zhou S."/>
            <person name="Raouche S."/>
            <person name="Rosso M.N."/>
        </authorList>
    </citation>
    <scope>NUCLEOTIDE SEQUENCE [LARGE SCALE GENOMIC DNA]</scope>
    <source>
        <strain evidence="2 3">BRFM 1820</strain>
    </source>
</reference>
<feature type="region of interest" description="Disordered" evidence="1">
    <location>
        <begin position="24"/>
        <end position="65"/>
    </location>
</feature>
<feature type="compositionally biased region" description="Basic and acidic residues" evidence="1">
    <location>
        <begin position="42"/>
        <end position="56"/>
    </location>
</feature>
<organism evidence="2 3">
    <name type="scientific">Lentinus brumalis</name>
    <dbReference type="NCBI Taxonomy" id="2498619"/>
    <lineage>
        <taxon>Eukaryota</taxon>
        <taxon>Fungi</taxon>
        <taxon>Dikarya</taxon>
        <taxon>Basidiomycota</taxon>
        <taxon>Agaricomycotina</taxon>
        <taxon>Agaricomycetes</taxon>
        <taxon>Polyporales</taxon>
        <taxon>Polyporaceae</taxon>
        <taxon>Lentinus</taxon>
    </lineage>
</organism>
<evidence type="ECO:0000256" key="1">
    <source>
        <dbReference type="SAM" id="MobiDB-lite"/>
    </source>
</evidence>
<evidence type="ECO:0000313" key="2">
    <source>
        <dbReference type="EMBL" id="RDX57531.1"/>
    </source>
</evidence>
<dbReference type="EMBL" id="KZ857379">
    <property type="protein sequence ID" value="RDX57531.1"/>
    <property type="molecule type" value="Genomic_DNA"/>
</dbReference>
<dbReference type="AlphaFoldDB" id="A0A371DYF3"/>
<protein>
    <submittedName>
        <fullName evidence="2">Uncharacterized protein</fullName>
    </submittedName>
</protein>
<keyword evidence="3" id="KW-1185">Reference proteome</keyword>